<sequence length="71" mass="7546">MSMEAGTVTNPAAGVMETSPAIAPEMVPSIVGRLFMIHSTKHQPIMPAAAAVFVLTKAAIATLSIVRHYRR</sequence>
<reference evidence="2 3" key="1">
    <citation type="journal article" date="2014" name="Int. J. Syst. Evol. Microbiol.">
        <title>Listeria floridensis sp. nov., Listeria aquatica sp. nov., Listeria cornellensis sp. nov., Listeria riparia sp. nov. and Listeria grandensis sp. nov., from agricultural and natural environments.</title>
        <authorList>
            <person name="den Bakker H.C."/>
            <person name="Warchocki S."/>
            <person name="Wright E.M."/>
            <person name="Allred A.F."/>
            <person name="Ahlstrom C."/>
            <person name="Manuel C.S."/>
            <person name="Stasiewicz M.J."/>
            <person name="Burrell A."/>
            <person name="Roof S."/>
            <person name="Strawn L."/>
            <person name="Fortes E.D."/>
            <person name="Nightingale K.K."/>
            <person name="Kephart D."/>
            <person name="Wiedmann M."/>
        </authorList>
    </citation>
    <scope>NUCLEOTIDE SEQUENCE [LARGE SCALE GENOMIC DNA]</scope>
    <source>
        <strain evidence="2 3">FSL S10-1187</strain>
    </source>
</reference>
<name>A0ABP3AUM0_9LIST</name>
<dbReference type="EMBL" id="AODF01000037">
    <property type="protein sequence ID" value="EUJ26484.1"/>
    <property type="molecule type" value="Genomic_DNA"/>
</dbReference>
<evidence type="ECO:0000256" key="1">
    <source>
        <dbReference type="SAM" id="Phobius"/>
    </source>
</evidence>
<gene>
    <name evidence="2" type="ORF">MFLO_14007</name>
</gene>
<feature type="transmembrane region" description="Helical" evidence="1">
    <location>
        <begin position="45"/>
        <end position="66"/>
    </location>
</feature>
<evidence type="ECO:0000313" key="3">
    <source>
        <dbReference type="Proteomes" id="UP000019249"/>
    </source>
</evidence>
<accession>A0ABP3AUM0</accession>
<proteinExistence type="predicted"/>
<keyword evidence="3" id="KW-1185">Reference proteome</keyword>
<evidence type="ECO:0000313" key="2">
    <source>
        <dbReference type="EMBL" id="EUJ26484.1"/>
    </source>
</evidence>
<keyword evidence="1" id="KW-0472">Membrane</keyword>
<comment type="caution">
    <text evidence="2">The sequence shown here is derived from an EMBL/GenBank/DDBJ whole genome shotgun (WGS) entry which is preliminary data.</text>
</comment>
<protein>
    <submittedName>
        <fullName evidence="2">Uncharacterized protein</fullName>
    </submittedName>
</protein>
<keyword evidence="1" id="KW-1133">Transmembrane helix</keyword>
<dbReference type="Proteomes" id="UP000019249">
    <property type="component" value="Unassembled WGS sequence"/>
</dbReference>
<keyword evidence="1" id="KW-0812">Transmembrane</keyword>
<organism evidence="2 3">
    <name type="scientific">Listeria floridensis FSL S10-1187</name>
    <dbReference type="NCBI Taxonomy" id="1265817"/>
    <lineage>
        <taxon>Bacteria</taxon>
        <taxon>Bacillati</taxon>
        <taxon>Bacillota</taxon>
        <taxon>Bacilli</taxon>
        <taxon>Bacillales</taxon>
        <taxon>Listeriaceae</taxon>
        <taxon>Listeria</taxon>
    </lineage>
</organism>